<evidence type="ECO:0000313" key="6">
    <source>
        <dbReference type="EMBL" id="MCK8495425.1"/>
    </source>
</evidence>
<keyword evidence="2 4" id="KW-0238">DNA-binding</keyword>
<keyword evidence="1" id="KW-0805">Transcription regulation</keyword>
<evidence type="ECO:0000256" key="4">
    <source>
        <dbReference type="PROSITE-ProRule" id="PRU00335"/>
    </source>
</evidence>
<dbReference type="SUPFAM" id="SSF48498">
    <property type="entry name" value="Tetracyclin repressor-like, C-terminal domain"/>
    <property type="match status" value="1"/>
</dbReference>
<dbReference type="Pfam" id="PF00440">
    <property type="entry name" value="TetR_N"/>
    <property type="match status" value="1"/>
</dbReference>
<evidence type="ECO:0000256" key="2">
    <source>
        <dbReference type="ARBA" id="ARBA00023125"/>
    </source>
</evidence>
<evidence type="ECO:0000256" key="1">
    <source>
        <dbReference type="ARBA" id="ARBA00023015"/>
    </source>
</evidence>
<proteinExistence type="predicted"/>
<protein>
    <submittedName>
        <fullName evidence="6">TetR/AcrR family transcriptional regulator</fullName>
    </submittedName>
</protein>
<dbReference type="Gene3D" id="1.10.357.10">
    <property type="entry name" value="Tetracycline Repressor, domain 2"/>
    <property type="match status" value="1"/>
</dbReference>
<accession>A0ABT0HV91</accession>
<comment type="caution">
    <text evidence="6">The sequence shown here is derived from an EMBL/GenBank/DDBJ whole genome shotgun (WGS) entry which is preliminary data.</text>
</comment>
<evidence type="ECO:0000313" key="7">
    <source>
        <dbReference type="Proteomes" id="UP001202180"/>
    </source>
</evidence>
<dbReference type="Pfam" id="PF16925">
    <property type="entry name" value="TetR_C_13"/>
    <property type="match status" value="1"/>
</dbReference>
<evidence type="ECO:0000256" key="3">
    <source>
        <dbReference type="ARBA" id="ARBA00023163"/>
    </source>
</evidence>
<dbReference type="PROSITE" id="PS01081">
    <property type="entry name" value="HTH_TETR_1"/>
    <property type="match status" value="1"/>
</dbReference>
<keyword evidence="3" id="KW-0804">Transcription</keyword>
<organism evidence="6 7">
    <name type="scientific">Spirosoma liriopis</name>
    <dbReference type="NCBI Taxonomy" id="2937440"/>
    <lineage>
        <taxon>Bacteria</taxon>
        <taxon>Pseudomonadati</taxon>
        <taxon>Bacteroidota</taxon>
        <taxon>Cytophagia</taxon>
        <taxon>Cytophagales</taxon>
        <taxon>Cytophagaceae</taxon>
        <taxon>Spirosoma</taxon>
    </lineage>
</organism>
<reference evidence="6 7" key="1">
    <citation type="submission" date="2022-04" db="EMBL/GenBank/DDBJ databases">
        <title>Spirosoma sp. strain RP8 genome sequencing and assembly.</title>
        <authorList>
            <person name="Jung Y."/>
        </authorList>
    </citation>
    <scope>NUCLEOTIDE SEQUENCE [LARGE SCALE GENOMIC DNA]</scope>
    <source>
        <strain evidence="6 7">RP8</strain>
    </source>
</reference>
<feature type="domain" description="HTH tetR-type" evidence="5">
    <location>
        <begin position="5"/>
        <end position="65"/>
    </location>
</feature>
<name>A0ABT0HV91_9BACT</name>
<dbReference type="RefSeq" id="WP_248480203.1">
    <property type="nucleotide sequence ID" value="NZ_JALPRF010000008.1"/>
</dbReference>
<gene>
    <name evidence="6" type="ORF">M0L20_26405</name>
</gene>
<dbReference type="EMBL" id="JALPRF010000008">
    <property type="protein sequence ID" value="MCK8495425.1"/>
    <property type="molecule type" value="Genomic_DNA"/>
</dbReference>
<dbReference type="PROSITE" id="PS50977">
    <property type="entry name" value="HTH_TETR_2"/>
    <property type="match status" value="1"/>
</dbReference>
<dbReference type="InterPro" id="IPR023772">
    <property type="entry name" value="DNA-bd_HTH_TetR-type_CS"/>
</dbReference>
<dbReference type="InterPro" id="IPR011075">
    <property type="entry name" value="TetR_C"/>
</dbReference>
<evidence type="ECO:0000259" key="5">
    <source>
        <dbReference type="PROSITE" id="PS50977"/>
    </source>
</evidence>
<sequence>MSKAALTRFTILQKALELIYRNGYQATSIDDIIATTQLTKGALFYHFKNKEEMGLAIINEILAPNLLPYMKDTLSRTTDIRLNLYSMMENLLLTNPFFNVDYGCPAVNLIEEMAPVNPQFKQALLRIMQQWHSAIEAAIVHAQDENQLNSKHNPAYLATYIISNYSGIRNTGKVMGQTAYTAFLSEYQKFLLQLD</sequence>
<dbReference type="PANTHER" id="PTHR47506:SF6">
    <property type="entry name" value="HTH-TYPE TRANSCRIPTIONAL REPRESSOR NEMR"/>
    <property type="match status" value="1"/>
</dbReference>
<dbReference type="InterPro" id="IPR009057">
    <property type="entry name" value="Homeodomain-like_sf"/>
</dbReference>
<keyword evidence="7" id="KW-1185">Reference proteome</keyword>
<feature type="DNA-binding region" description="H-T-H motif" evidence="4">
    <location>
        <begin position="28"/>
        <end position="47"/>
    </location>
</feature>
<dbReference type="PANTHER" id="PTHR47506">
    <property type="entry name" value="TRANSCRIPTIONAL REGULATORY PROTEIN"/>
    <property type="match status" value="1"/>
</dbReference>
<dbReference type="InterPro" id="IPR036271">
    <property type="entry name" value="Tet_transcr_reg_TetR-rel_C_sf"/>
</dbReference>
<dbReference type="Proteomes" id="UP001202180">
    <property type="component" value="Unassembled WGS sequence"/>
</dbReference>
<dbReference type="PRINTS" id="PR00455">
    <property type="entry name" value="HTHTETR"/>
</dbReference>
<dbReference type="SUPFAM" id="SSF46689">
    <property type="entry name" value="Homeodomain-like"/>
    <property type="match status" value="1"/>
</dbReference>
<dbReference type="InterPro" id="IPR001647">
    <property type="entry name" value="HTH_TetR"/>
</dbReference>